<reference evidence="2 3" key="1">
    <citation type="journal article" date="2013" name="BMC Genomics">
        <title>The miniature genome of a carnivorous plant Genlisea aurea contains a low number of genes and short non-coding sequences.</title>
        <authorList>
            <person name="Leushkin E.V."/>
            <person name="Sutormin R.A."/>
            <person name="Nabieva E.R."/>
            <person name="Penin A.A."/>
            <person name="Kondrashov A.S."/>
            <person name="Logacheva M.D."/>
        </authorList>
    </citation>
    <scope>NUCLEOTIDE SEQUENCE [LARGE SCALE GENOMIC DNA]</scope>
</reference>
<organism evidence="2 3">
    <name type="scientific">Genlisea aurea</name>
    <dbReference type="NCBI Taxonomy" id="192259"/>
    <lineage>
        <taxon>Eukaryota</taxon>
        <taxon>Viridiplantae</taxon>
        <taxon>Streptophyta</taxon>
        <taxon>Embryophyta</taxon>
        <taxon>Tracheophyta</taxon>
        <taxon>Spermatophyta</taxon>
        <taxon>Magnoliopsida</taxon>
        <taxon>eudicotyledons</taxon>
        <taxon>Gunneridae</taxon>
        <taxon>Pentapetalae</taxon>
        <taxon>asterids</taxon>
        <taxon>lamiids</taxon>
        <taxon>Lamiales</taxon>
        <taxon>Lentibulariaceae</taxon>
        <taxon>Genlisea</taxon>
    </lineage>
</organism>
<dbReference type="EMBL" id="AUSU01004600">
    <property type="protein sequence ID" value="EPS64809.1"/>
    <property type="molecule type" value="Genomic_DNA"/>
</dbReference>
<gene>
    <name evidence="2" type="ORF">M569_09971</name>
</gene>
<feature type="compositionally biased region" description="Basic and acidic residues" evidence="1">
    <location>
        <begin position="61"/>
        <end position="70"/>
    </location>
</feature>
<feature type="region of interest" description="Disordered" evidence="1">
    <location>
        <begin position="1"/>
        <end position="24"/>
    </location>
</feature>
<keyword evidence="3" id="KW-1185">Reference proteome</keyword>
<dbReference type="AlphaFoldDB" id="S8CCW4"/>
<evidence type="ECO:0000313" key="3">
    <source>
        <dbReference type="Proteomes" id="UP000015453"/>
    </source>
</evidence>
<sequence>MWAVSETSSERFPHPTAAELPTPHNGRVRRYGVAISDSWACATTLADACVRPRHQFHDFKHQSSADDFGYKSRPTISTQPFSDFGRRPTRATKP</sequence>
<accession>S8CCW4</accession>
<name>S8CCW4_9LAMI</name>
<dbReference type="Proteomes" id="UP000015453">
    <property type="component" value="Unassembled WGS sequence"/>
</dbReference>
<evidence type="ECO:0000313" key="2">
    <source>
        <dbReference type="EMBL" id="EPS64809.1"/>
    </source>
</evidence>
<comment type="caution">
    <text evidence="2">The sequence shown here is derived from an EMBL/GenBank/DDBJ whole genome shotgun (WGS) entry which is preliminary data.</text>
</comment>
<protein>
    <submittedName>
        <fullName evidence="2">Uncharacterized protein</fullName>
    </submittedName>
</protein>
<feature type="region of interest" description="Disordered" evidence="1">
    <location>
        <begin position="61"/>
        <end position="94"/>
    </location>
</feature>
<evidence type="ECO:0000256" key="1">
    <source>
        <dbReference type="SAM" id="MobiDB-lite"/>
    </source>
</evidence>
<proteinExistence type="predicted"/>